<dbReference type="Gene3D" id="1.10.3450.30">
    <property type="match status" value="1"/>
</dbReference>
<dbReference type="GO" id="GO:0042149">
    <property type="term" value="P:cellular response to glucose starvation"/>
    <property type="evidence" value="ECO:0007669"/>
    <property type="project" value="TreeGrafter"/>
</dbReference>
<dbReference type="PANTHER" id="PTHR31581:SF1">
    <property type="entry name" value="KICSTOR SUBUNIT 2"/>
    <property type="match status" value="1"/>
</dbReference>
<dbReference type="GeneID" id="108680733"/>
<dbReference type="PANTHER" id="PTHR31581">
    <property type="entry name" value="KICSTOR COMPLEX PROTEIN C12ORF66"/>
    <property type="match status" value="1"/>
</dbReference>
<accession>A0A8B7PIF3</accession>
<name>A0A8B7PIF3_HYAAZ</name>
<dbReference type="RefSeq" id="XP_018025116.1">
    <property type="nucleotide sequence ID" value="XM_018169627.2"/>
</dbReference>
<dbReference type="SUPFAM" id="SSF160651">
    <property type="entry name" value="FLJ32549 C-terminal domain-like"/>
    <property type="match status" value="1"/>
</dbReference>
<dbReference type="OrthoDB" id="18134at2759"/>
<dbReference type="OMA" id="PQKFINA"/>
<organism evidence="2 3">
    <name type="scientific">Hyalella azteca</name>
    <name type="common">Amphipod</name>
    <dbReference type="NCBI Taxonomy" id="294128"/>
    <lineage>
        <taxon>Eukaryota</taxon>
        <taxon>Metazoa</taxon>
        <taxon>Ecdysozoa</taxon>
        <taxon>Arthropoda</taxon>
        <taxon>Crustacea</taxon>
        <taxon>Multicrustacea</taxon>
        <taxon>Malacostraca</taxon>
        <taxon>Eumalacostraca</taxon>
        <taxon>Peracarida</taxon>
        <taxon>Amphipoda</taxon>
        <taxon>Senticaudata</taxon>
        <taxon>Talitrida</taxon>
        <taxon>Talitroidea</taxon>
        <taxon>Hyalellidae</taxon>
        <taxon>Hyalella</taxon>
    </lineage>
</organism>
<dbReference type="Proteomes" id="UP000694843">
    <property type="component" value="Unplaced"/>
</dbReference>
<evidence type="ECO:0000313" key="2">
    <source>
        <dbReference type="Proteomes" id="UP000694843"/>
    </source>
</evidence>
<dbReference type="GO" id="GO:0034198">
    <property type="term" value="P:cellular response to amino acid starvation"/>
    <property type="evidence" value="ECO:0007669"/>
    <property type="project" value="TreeGrafter"/>
</dbReference>
<dbReference type="GO" id="GO:1904262">
    <property type="term" value="P:negative regulation of TORC1 signaling"/>
    <property type="evidence" value="ECO:0007669"/>
    <property type="project" value="TreeGrafter"/>
</dbReference>
<evidence type="ECO:0000256" key="1">
    <source>
        <dbReference type="SAM" id="MobiDB-lite"/>
    </source>
</evidence>
<dbReference type="Pfam" id="PF09404">
    <property type="entry name" value="C12orf66_like"/>
    <property type="match status" value="1"/>
</dbReference>
<feature type="region of interest" description="Disordered" evidence="1">
    <location>
        <begin position="107"/>
        <end position="126"/>
    </location>
</feature>
<dbReference type="InterPro" id="IPR038060">
    <property type="entry name" value="C12orf66-like_central_sf"/>
</dbReference>
<gene>
    <name evidence="3" type="primary">LOC108680733</name>
</gene>
<reference evidence="3" key="1">
    <citation type="submission" date="2025-08" db="UniProtKB">
        <authorList>
            <consortium name="RefSeq"/>
        </authorList>
    </citation>
    <scope>IDENTIFICATION</scope>
    <source>
        <tissue evidence="3">Whole organism</tissue>
    </source>
</reference>
<evidence type="ECO:0000313" key="3">
    <source>
        <dbReference type="RefSeq" id="XP_018025116.1"/>
    </source>
</evidence>
<feature type="region of interest" description="Disordered" evidence="1">
    <location>
        <begin position="341"/>
        <end position="368"/>
    </location>
</feature>
<dbReference type="SUPFAM" id="SSF158548">
    <property type="entry name" value="FLJ32549 domain-like"/>
    <property type="match status" value="1"/>
</dbReference>
<dbReference type="KEGG" id="hazt:108680733"/>
<feature type="compositionally biased region" description="Pro residues" evidence="1">
    <location>
        <begin position="349"/>
        <end position="360"/>
    </location>
</feature>
<proteinExistence type="predicted"/>
<dbReference type="InterPro" id="IPR018544">
    <property type="entry name" value="KICS_2"/>
</dbReference>
<dbReference type="AlphaFoldDB" id="A0A8B7PIF3"/>
<dbReference type="GO" id="GO:0061462">
    <property type="term" value="P:protein localization to lysosome"/>
    <property type="evidence" value="ECO:0007669"/>
    <property type="project" value="TreeGrafter"/>
</dbReference>
<protein>
    <submittedName>
        <fullName evidence="3">KICSTOR subunit 2 isoform X1</fullName>
    </submittedName>
</protein>
<keyword evidence="2" id="KW-1185">Reference proteome</keyword>
<sequence length="478" mass="52592">MEGKELTVLPAIFQQMAAFNYSKAKDIAEKERSAVCSSASIISLWPQFLSCLAQLAAVEKLYMNLSLLNIKGFLRRENSLRASYEGLLSDLSELETGASNTMSASLHQPADAAATGDEPPPSARSAGDGLRELIWSLSAELRSFITARLCLIKFYEKCYNHSCSGDNNTLDYGDLASSIADISYTCPDGCRQPLLAALHANLKHECEVLQSVLQGLCSIQHHSFLSALLHLDAAHDALVNWQKLITSKESKKYSFGSSLLKTQTVPPLFSWLWQVRSAATAKFSLYFYNSLAPQTTLGEMKNLLAKQPVDYVAKLVSFQRRVDATSVCLVLETSGLPDYQGPGYHLRPSTPPGACPPPPTSYHASDDVSKPHRTFESIFSSPVTAAGGNTDSEWWTSLLAVLSRDAEQLPPAKDDVCQVYHHQSGYTHYLRAVEPLVTVAVSYDCHRVERDGVPVRTFLSDLCLQLNFTSLFATLKPR</sequence>